<name>A0AAW2ZWS1_9TRYP</name>
<organism evidence="2 3">
    <name type="scientific">Leishmania utingensis</name>
    <dbReference type="NCBI Taxonomy" id="653362"/>
    <lineage>
        <taxon>Eukaryota</taxon>
        <taxon>Discoba</taxon>
        <taxon>Euglenozoa</taxon>
        <taxon>Kinetoplastea</taxon>
        <taxon>Metakinetoplastina</taxon>
        <taxon>Trypanosomatida</taxon>
        <taxon>Trypanosomatidae</taxon>
        <taxon>Leishmaniinae</taxon>
        <taxon>Leishmania</taxon>
    </lineage>
</organism>
<feature type="region of interest" description="Disordered" evidence="1">
    <location>
        <begin position="1"/>
        <end position="21"/>
    </location>
</feature>
<comment type="caution">
    <text evidence="2">The sequence shown here is derived from an EMBL/GenBank/DDBJ whole genome shotgun (WGS) entry which is preliminary data.</text>
</comment>
<dbReference type="Proteomes" id="UP001482455">
    <property type="component" value="Unassembled WGS sequence"/>
</dbReference>
<dbReference type="AlphaFoldDB" id="A0AAW2ZWS1"/>
<dbReference type="EMBL" id="JBAMZL010000036">
    <property type="protein sequence ID" value="KAL0495078.1"/>
    <property type="molecule type" value="Genomic_DNA"/>
</dbReference>
<gene>
    <name evidence="2" type="ORF">Q4I30_007672</name>
</gene>
<keyword evidence="3" id="KW-1185">Reference proteome</keyword>
<evidence type="ECO:0000256" key="1">
    <source>
        <dbReference type="SAM" id="MobiDB-lite"/>
    </source>
</evidence>
<evidence type="ECO:0000313" key="2">
    <source>
        <dbReference type="EMBL" id="KAL0495078.1"/>
    </source>
</evidence>
<sequence>MINAASGRARSHRSSRLSSLGSFDPSADHSHGYIVLASRLLQRVTEIGFRVQERSPPTTPALPFDSAGASFSEMSSEAKVASSPVLPMSRHVVSPREPSFHCTSTAGVWAVVAADDKSIIFKCGGDLAQHGAPPKLTAAMVLLTYAVAATGDAGGHCLSPFLVVRML</sequence>
<reference evidence="2 3" key="1">
    <citation type="submission" date="2024-02" db="EMBL/GenBank/DDBJ databases">
        <title>FIRST GENOME SEQUENCES OF Leishmania (Viannia) shawi, Leishmania (Viannia) lindenbergi AND Leishmania (Viannia) utingensis.</title>
        <authorList>
            <person name="Resadore F."/>
            <person name="Custodio M.G.F."/>
            <person name="Boite M.C."/>
            <person name="Cupolillo E."/>
            <person name="Ferreira G.E.M."/>
        </authorList>
    </citation>
    <scope>NUCLEOTIDE SEQUENCE [LARGE SCALE GENOMIC DNA]</scope>
    <source>
        <strain evidence="2 3">ITUB/BR/1977/M4964</strain>
    </source>
</reference>
<accession>A0AAW2ZWS1</accession>
<protein>
    <submittedName>
        <fullName evidence="2">Uncharacterized protein</fullName>
    </submittedName>
</protein>
<proteinExistence type="predicted"/>
<evidence type="ECO:0000313" key="3">
    <source>
        <dbReference type="Proteomes" id="UP001482455"/>
    </source>
</evidence>